<protein>
    <submittedName>
        <fullName evidence="1">SFRICE_000303</fullName>
    </submittedName>
</protein>
<dbReference type="AlphaFoldDB" id="A0A2H1V5T3"/>
<accession>A0A2H1V5T3</accession>
<gene>
    <name evidence="1" type="ORF">SFRICE_000303</name>
</gene>
<proteinExistence type="predicted"/>
<organism evidence="1">
    <name type="scientific">Spodoptera frugiperda</name>
    <name type="common">Fall armyworm</name>
    <dbReference type="NCBI Taxonomy" id="7108"/>
    <lineage>
        <taxon>Eukaryota</taxon>
        <taxon>Metazoa</taxon>
        <taxon>Ecdysozoa</taxon>
        <taxon>Arthropoda</taxon>
        <taxon>Hexapoda</taxon>
        <taxon>Insecta</taxon>
        <taxon>Pterygota</taxon>
        <taxon>Neoptera</taxon>
        <taxon>Endopterygota</taxon>
        <taxon>Lepidoptera</taxon>
        <taxon>Glossata</taxon>
        <taxon>Ditrysia</taxon>
        <taxon>Noctuoidea</taxon>
        <taxon>Noctuidae</taxon>
        <taxon>Amphipyrinae</taxon>
        <taxon>Spodoptera</taxon>
    </lineage>
</organism>
<reference evidence="1" key="1">
    <citation type="submission" date="2016-07" db="EMBL/GenBank/DDBJ databases">
        <authorList>
            <person name="Bretaudeau A."/>
        </authorList>
    </citation>
    <scope>NUCLEOTIDE SEQUENCE</scope>
    <source>
        <strain evidence="1">Rice</strain>
        <tissue evidence="1">Whole body</tissue>
    </source>
</reference>
<dbReference type="EMBL" id="ODYU01000836">
    <property type="protein sequence ID" value="SOQ36205.1"/>
    <property type="molecule type" value="Genomic_DNA"/>
</dbReference>
<evidence type="ECO:0000313" key="1">
    <source>
        <dbReference type="EMBL" id="SOQ36205.1"/>
    </source>
</evidence>
<sequence>MTPRPETTIYGLHKELFRAGIEPARPREFPSHCADHAVKPYRKTGCNNNVFTLSPAMDMGGSYTNSILFSQAGPQQRCDVLPSLNKKNKKKSYRMPSLSYHRIKNPEWPRRPISSNLDFNI</sequence>
<name>A0A2H1V5T3_SPOFR</name>